<evidence type="ECO:0000256" key="6">
    <source>
        <dbReference type="ARBA" id="ARBA00022857"/>
    </source>
</evidence>
<comment type="caution">
    <text evidence="19">The sequence shown here is derived from an EMBL/GenBank/DDBJ whole genome shotgun (WGS) entry which is preliminary data.</text>
</comment>
<dbReference type="HAMAP" id="MF_03212">
    <property type="entry name" value="NCPR"/>
    <property type="match status" value="1"/>
</dbReference>
<dbReference type="InterPro" id="IPR003097">
    <property type="entry name" value="CysJ-like_FAD-binding"/>
</dbReference>
<keyword evidence="20" id="KW-1185">Reference proteome</keyword>
<feature type="signal peptide" evidence="16">
    <location>
        <begin position="1"/>
        <end position="23"/>
    </location>
</feature>
<dbReference type="GO" id="GO:0003958">
    <property type="term" value="F:NADPH-hemoprotein reductase activity"/>
    <property type="evidence" value="ECO:0007669"/>
    <property type="project" value="UniProtKB-UniRule"/>
</dbReference>
<comment type="caution">
    <text evidence="14">Lacks conserved residue(s) required for the propagation of feature annotation.</text>
</comment>
<evidence type="ECO:0000256" key="3">
    <source>
        <dbReference type="ARBA" id="ARBA00022692"/>
    </source>
</evidence>
<evidence type="ECO:0000313" key="19">
    <source>
        <dbReference type="EMBL" id="POY71034.1"/>
    </source>
</evidence>
<keyword evidence="2 14" id="KW-0288">FMN</keyword>
<feature type="binding site" evidence="14">
    <location>
        <position position="340"/>
    </location>
    <ligand>
        <name>NADP(+)</name>
        <dbReference type="ChEBI" id="CHEBI:58349"/>
    </ligand>
</feature>
<reference evidence="19 20" key="1">
    <citation type="journal article" date="2018" name="Front. Microbiol.">
        <title>Prospects for Fungal Bioremediation of Acidic Radioactive Waste Sites: Characterization and Genome Sequence of Rhodotorula taiwanensis MD1149.</title>
        <authorList>
            <person name="Tkavc R."/>
            <person name="Matrosova V.Y."/>
            <person name="Grichenko O.E."/>
            <person name="Gostincar C."/>
            <person name="Volpe R.P."/>
            <person name="Klimenkova P."/>
            <person name="Gaidamakova E.K."/>
            <person name="Zhou C.E."/>
            <person name="Stewart B.J."/>
            <person name="Lyman M.G."/>
            <person name="Malfatti S.A."/>
            <person name="Rubinfeld B."/>
            <person name="Courtot M."/>
            <person name="Singh J."/>
            <person name="Dalgard C.L."/>
            <person name="Hamilton T."/>
            <person name="Frey K.G."/>
            <person name="Gunde-Cimerman N."/>
            <person name="Dugan L."/>
            <person name="Daly M.J."/>
        </authorList>
    </citation>
    <scope>NUCLEOTIDE SEQUENCE [LARGE SCALE GENOMIC DNA]</scope>
    <source>
        <strain evidence="19 20">MD1149</strain>
    </source>
</reference>
<evidence type="ECO:0000256" key="16">
    <source>
        <dbReference type="SAM" id="SignalP"/>
    </source>
</evidence>
<feature type="binding site" evidence="14">
    <location>
        <begin position="689"/>
        <end position="693"/>
    </location>
    <ligand>
        <name>NADP(+)</name>
        <dbReference type="ChEBI" id="CHEBI:58349"/>
    </ligand>
</feature>
<keyword evidence="7 14" id="KW-0752">Steroid biosynthesis</keyword>
<evidence type="ECO:0000259" key="18">
    <source>
        <dbReference type="PROSITE" id="PS51384"/>
    </source>
</evidence>
<dbReference type="Gene3D" id="3.40.50.80">
    <property type="entry name" value="Nucleotide-binding domain of ferredoxin-NADP reductase (FNR) module"/>
    <property type="match status" value="1"/>
</dbReference>
<keyword evidence="8" id="KW-1133">Transmembrane helix</keyword>
<feature type="binding site" evidence="14">
    <location>
        <begin position="521"/>
        <end position="523"/>
    </location>
    <ligand>
        <name>FAD</name>
        <dbReference type="ChEBI" id="CHEBI:57692"/>
    </ligand>
</feature>
<feature type="binding site" evidence="14">
    <location>
        <begin position="538"/>
        <end position="541"/>
    </location>
    <ligand>
        <name>FAD</name>
        <dbReference type="ChEBI" id="CHEBI:57692"/>
    </ligand>
</feature>
<dbReference type="PIRSF" id="PIRSF000208">
    <property type="entry name" value="P450R"/>
    <property type="match status" value="1"/>
</dbReference>
<evidence type="ECO:0000256" key="12">
    <source>
        <dbReference type="ARBA" id="ARBA00023166"/>
    </source>
</evidence>
<comment type="subcellular location">
    <subcellularLocation>
        <location evidence="14">Endoplasmic reticulum membrane</location>
        <topology evidence="14">Single-pass membrane protein</topology>
        <orientation evidence="14">Cytoplasmic side</orientation>
    </subcellularLocation>
    <subcellularLocation>
        <location evidence="14">Mitochondrion outer membrane</location>
        <topology evidence="14">Single-pass membrane protein</topology>
        <orientation evidence="14">Cytoplasmic side</orientation>
    </subcellularLocation>
    <subcellularLocation>
        <location evidence="14">Cell membrane</location>
        <topology evidence="14">Single-pass membrane protein</topology>
        <orientation evidence="14">Cytoplasmic side</orientation>
    </subcellularLocation>
</comment>
<comment type="similarity">
    <text evidence="14">In the C-terminal section; belongs to the flavoprotein pyridine nucleotide cytochrome reductase family.</text>
</comment>
<dbReference type="SUPFAM" id="SSF52218">
    <property type="entry name" value="Flavoproteins"/>
    <property type="match status" value="1"/>
</dbReference>
<dbReference type="GO" id="GO:0005789">
    <property type="term" value="C:endoplasmic reticulum membrane"/>
    <property type="evidence" value="ECO:0007669"/>
    <property type="project" value="UniProtKB-SubCell"/>
</dbReference>
<keyword evidence="11 14" id="KW-0472">Membrane</keyword>
<dbReference type="PANTHER" id="PTHR19384">
    <property type="entry name" value="NITRIC OXIDE SYNTHASE-RELATED"/>
    <property type="match status" value="1"/>
</dbReference>
<dbReference type="Pfam" id="PF00175">
    <property type="entry name" value="NAD_binding_1"/>
    <property type="match status" value="1"/>
</dbReference>
<sequence length="765" mass="84533">MAIQLSHIVLVLALAAGAYLLLGRRSSSTASSLDSKPANGSANGSGLKGANSGTTAGFDTGRDFVAALQQADLDWTLRPGRWGASWSFDAPRIDYRTCPLVPGSWSADRILTSQQQNKKIVIFYGSQTGTAEDYGTRIAKEAKARFGLSSLVCDPEEYDFDNLDTIPEDALVVFCMATYGEGEPTDNAVQLMDFLKEEPQFANGSSLENLKYVVFGLGNSTYEHFNAMARILDDRLTELGAKRVGPRGEGDDDKSMEEDYLAWKDTMFEAVHKELGWEEGAGGDVADFEVHELDQVDEAKVYLGELSARALNATRGVYDAKNPYPAPLISAKELFEDGERNCVFAEFDISDSGIRYQTGDHVGLWPVNPSDEVERFLHILGLEGKRHQPIDVKSLDPALAKVPFPVPTTYETIFRHYLDISAPASRQTVGQCAKYAPNDEARAMLERLGSDKQYYHDQVGAKCLRLSQVLMLAAGDAPNTSNPTKWAIPVDRVIGAIHRLQPRYYSISSSPKMHPNSIHVTAVVLKYEPVEGANHVFGVGTNYLLNLKNAANGTLDKVNKREEGAPIYHLEGPRGKYKRGTQFAAPVHVRRSNFRLPTSPKVPIVMIGPGTGVAPFRGFLQDRVALARKAKEKSGPDALADWGTIDLFYGCRRSTWDFLYRDEWDEYAKELDGKFRMHCAFSRETDKPKVYVQQLLREEGDRIGKALVDNKGYAYICGDAGSMAKAVERELVSILGKAKGGSDAEGEKELKLLKDRNRLLLDVWS</sequence>
<keyword evidence="9 14" id="KW-0560">Oxidoreductase</keyword>
<evidence type="ECO:0000256" key="14">
    <source>
        <dbReference type="HAMAP-Rule" id="MF_03212"/>
    </source>
</evidence>
<comment type="cofactor">
    <cofactor evidence="14">
        <name>FAD</name>
        <dbReference type="ChEBI" id="CHEBI:57692"/>
    </cofactor>
    <text evidence="14">Binds 1 FAD per monomer.</text>
</comment>
<dbReference type="EMBL" id="PJQD01000088">
    <property type="protein sequence ID" value="POY71034.1"/>
    <property type="molecule type" value="Genomic_DNA"/>
</dbReference>
<dbReference type="Pfam" id="PF00667">
    <property type="entry name" value="FAD_binding_1"/>
    <property type="match status" value="1"/>
</dbReference>
<keyword evidence="10 14" id="KW-0756">Sterol biosynthesis</keyword>
<dbReference type="PROSITE" id="PS51384">
    <property type="entry name" value="FAD_FR"/>
    <property type="match status" value="1"/>
</dbReference>
<keyword evidence="16" id="KW-0732">Signal</keyword>
<gene>
    <name evidence="19" type="ORF">BMF94_5960</name>
</gene>
<feature type="region of interest" description="Disordered" evidence="15">
    <location>
        <begin position="29"/>
        <end position="50"/>
    </location>
</feature>
<keyword evidence="14" id="KW-0496">Mitochondrion</keyword>
<feature type="binding site" evidence="14">
    <location>
        <position position="611"/>
    </location>
    <ligand>
        <name>NADP(+)</name>
        <dbReference type="ChEBI" id="CHEBI:58349"/>
    </ligand>
</feature>
<dbReference type="SUPFAM" id="SSF63380">
    <property type="entry name" value="Riboflavin synthase domain-like"/>
    <property type="match status" value="1"/>
</dbReference>
<dbReference type="Proteomes" id="UP000237144">
    <property type="component" value="Unassembled WGS sequence"/>
</dbReference>
<feature type="domain" description="FAD-binding FR-type" evidence="18">
    <location>
        <begin position="321"/>
        <end position="580"/>
    </location>
</feature>
<dbReference type="PRINTS" id="PR00369">
    <property type="entry name" value="FLAVODOXIN"/>
</dbReference>
<evidence type="ECO:0000256" key="15">
    <source>
        <dbReference type="SAM" id="MobiDB-lite"/>
    </source>
</evidence>
<keyword evidence="14" id="KW-0443">Lipid metabolism</keyword>
<dbReference type="InterPro" id="IPR001709">
    <property type="entry name" value="Flavoprot_Pyr_Nucl_cyt_Rdtase"/>
</dbReference>
<dbReference type="GO" id="GO:0010181">
    <property type="term" value="F:FMN binding"/>
    <property type="evidence" value="ECO:0007669"/>
    <property type="project" value="UniProtKB-UniRule"/>
</dbReference>
<dbReference type="InterPro" id="IPR017938">
    <property type="entry name" value="Riboflavin_synthase-like_b-brl"/>
</dbReference>
<dbReference type="FunFam" id="3.40.50.80:FF:000018">
    <property type="entry name" value="NADPH--cytochrome P450 reductase"/>
    <property type="match status" value="1"/>
</dbReference>
<organism evidence="19 20">
    <name type="scientific">Rhodotorula taiwanensis</name>
    <dbReference type="NCBI Taxonomy" id="741276"/>
    <lineage>
        <taxon>Eukaryota</taxon>
        <taxon>Fungi</taxon>
        <taxon>Dikarya</taxon>
        <taxon>Basidiomycota</taxon>
        <taxon>Pucciniomycotina</taxon>
        <taxon>Microbotryomycetes</taxon>
        <taxon>Sporidiobolales</taxon>
        <taxon>Sporidiobolaceae</taxon>
        <taxon>Rhodotorula</taxon>
    </lineage>
</organism>
<dbReference type="GO" id="GO:0005886">
    <property type="term" value="C:plasma membrane"/>
    <property type="evidence" value="ECO:0007669"/>
    <property type="project" value="UniProtKB-SubCell"/>
</dbReference>
<dbReference type="Gene3D" id="2.40.30.10">
    <property type="entry name" value="Translation factors"/>
    <property type="match status" value="2"/>
</dbReference>
<evidence type="ECO:0000259" key="17">
    <source>
        <dbReference type="PROSITE" id="PS50902"/>
    </source>
</evidence>
<evidence type="ECO:0000256" key="13">
    <source>
        <dbReference type="ARBA" id="ARBA00023221"/>
    </source>
</evidence>
<dbReference type="InterPro" id="IPR001094">
    <property type="entry name" value="Flavdoxin-like"/>
</dbReference>
<feature type="domain" description="Flavodoxin-like" evidence="17">
    <location>
        <begin position="120"/>
        <end position="268"/>
    </location>
</feature>
<dbReference type="GO" id="GO:0005741">
    <property type="term" value="C:mitochondrial outer membrane"/>
    <property type="evidence" value="ECO:0007669"/>
    <property type="project" value="UniProtKB-SubCell"/>
</dbReference>
<proteinExistence type="inferred from homology"/>
<dbReference type="GO" id="GO:0005829">
    <property type="term" value="C:cytosol"/>
    <property type="evidence" value="ECO:0007669"/>
    <property type="project" value="TreeGrafter"/>
</dbReference>
<keyword evidence="14" id="KW-0444">Lipid biosynthesis</keyword>
<feature type="binding site" evidence="14">
    <location>
        <begin position="682"/>
        <end position="683"/>
    </location>
    <ligand>
        <name>NADP(+)</name>
        <dbReference type="ChEBI" id="CHEBI:58349"/>
    </ligand>
</feature>
<feature type="binding site" evidence="14">
    <location>
        <begin position="177"/>
        <end position="180"/>
    </location>
    <ligand>
        <name>FMN</name>
        <dbReference type="ChEBI" id="CHEBI:58210"/>
    </ligand>
</feature>
<feature type="chain" id="PRO_5015751821" description="NADPH--cytochrome P450 reductase" evidence="16">
    <location>
        <begin position="24"/>
        <end position="765"/>
    </location>
</feature>
<dbReference type="AlphaFoldDB" id="A0A2S5B2N0"/>
<evidence type="ECO:0000256" key="8">
    <source>
        <dbReference type="ARBA" id="ARBA00022989"/>
    </source>
</evidence>
<evidence type="ECO:0000256" key="9">
    <source>
        <dbReference type="ARBA" id="ARBA00023002"/>
    </source>
</evidence>
<feature type="binding site" evidence="14">
    <location>
        <position position="527"/>
    </location>
    <ligand>
        <name>FAD</name>
        <dbReference type="ChEBI" id="CHEBI:57692"/>
    </ligand>
</feature>
<keyword evidence="4 14" id="KW-0256">Endoplasmic reticulum</keyword>
<name>A0A2S5B2N0_9BASI</name>
<keyword evidence="14" id="KW-1000">Mitochondrion outer membrane</keyword>
<keyword evidence="13 14" id="KW-0753">Steroid metabolism</keyword>
<evidence type="ECO:0000256" key="4">
    <source>
        <dbReference type="ARBA" id="ARBA00022824"/>
    </source>
</evidence>
<evidence type="ECO:0000256" key="1">
    <source>
        <dbReference type="ARBA" id="ARBA00022630"/>
    </source>
</evidence>
<dbReference type="InterPro" id="IPR039261">
    <property type="entry name" value="FNR_nucleotide-bd"/>
</dbReference>
<dbReference type="InterPro" id="IPR008254">
    <property type="entry name" value="Flavodoxin/NO_synth"/>
</dbReference>
<feature type="binding site" evidence="14">
    <location>
        <begin position="503"/>
        <end position="506"/>
    </location>
    <ligand>
        <name>FAD</name>
        <dbReference type="ChEBI" id="CHEBI:57692"/>
    </ligand>
</feature>
<keyword evidence="14" id="KW-1003">Cell membrane</keyword>
<dbReference type="GO" id="GO:0050661">
    <property type="term" value="F:NADP binding"/>
    <property type="evidence" value="ECO:0007669"/>
    <property type="project" value="UniProtKB-UniRule"/>
</dbReference>
<keyword evidence="12 14" id="KW-1207">Sterol metabolism</keyword>
<dbReference type="Gene3D" id="3.40.50.360">
    <property type="match status" value="1"/>
</dbReference>
<feature type="binding site" evidence="14">
    <location>
        <position position="764"/>
    </location>
    <ligand>
        <name>FAD</name>
        <dbReference type="ChEBI" id="CHEBI:57692"/>
    </ligand>
</feature>
<feature type="binding site" evidence="14">
    <location>
        <position position="252"/>
    </location>
    <ligand>
        <name>FMN</name>
        <dbReference type="ChEBI" id="CHEBI:58210"/>
    </ligand>
</feature>
<evidence type="ECO:0000256" key="2">
    <source>
        <dbReference type="ARBA" id="ARBA00022643"/>
    </source>
</evidence>
<comment type="cofactor">
    <cofactor evidence="14">
        <name>FMN</name>
        <dbReference type="ChEBI" id="CHEBI:58210"/>
    </cofactor>
    <text evidence="14">Binds 1 FMN per monomer.</text>
</comment>
<dbReference type="SUPFAM" id="SSF52343">
    <property type="entry name" value="Ferredoxin reductase-like, C-terminal NADP-linked domain"/>
    <property type="match status" value="1"/>
</dbReference>
<keyword evidence="5 14" id="KW-0274">FAD</keyword>
<dbReference type="InterPro" id="IPR023173">
    <property type="entry name" value="NADPH_Cyt_P450_Rdtase_alpha"/>
</dbReference>
<evidence type="ECO:0000256" key="5">
    <source>
        <dbReference type="ARBA" id="ARBA00022827"/>
    </source>
</evidence>
<dbReference type="GO" id="GO:0050660">
    <property type="term" value="F:flavin adenine dinucleotide binding"/>
    <property type="evidence" value="ECO:0007669"/>
    <property type="project" value="UniProtKB-UniRule"/>
</dbReference>
<dbReference type="PRINTS" id="PR00371">
    <property type="entry name" value="FPNCR"/>
</dbReference>
<dbReference type="InterPro" id="IPR017927">
    <property type="entry name" value="FAD-bd_FR_type"/>
</dbReference>
<dbReference type="OrthoDB" id="1856718at2759"/>
<keyword evidence="6 14" id="KW-0521">NADP</keyword>
<dbReference type="FunFam" id="3.40.50.360:FF:000024">
    <property type="entry name" value="NADPH--cytochrome P450 reductase"/>
    <property type="match status" value="1"/>
</dbReference>
<comment type="catalytic activity">
    <reaction evidence="14">
        <text>2 oxidized [cytochrome P450] + NADPH = 2 reduced [cytochrome P450] + NADP(+) + H(+)</text>
        <dbReference type="Rhea" id="RHEA:24040"/>
        <dbReference type="Rhea" id="RHEA-COMP:14627"/>
        <dbReference type="Rhea" id="RHEA-COMP:14628"/>
        <dbReference type="ChEBI" id="CHEBI:15378"/>
        <dbReference type="ChEBI" id="CHEBI:55376"/>
        <dbReference type="ChEBI" id="CHEBI:57783"/>
        <dbReference type="ChEBI" id="CHEBI:58349"/>
        <dbReference type="ChEBI" id="CHEBI:60344"/>
        <dbReference type="EC" id="1.6.2.4"/>
    </reaction>
</comment>
<comment type="function">
    <text evidence="14">This enzyme is required for electron transfer from NADP to cytochrome P450 in microsomes. It can also provide electron transfer to heme oxygenase and cytochrome B5. Involved in ergosterol biosynthesis.</text>
</comment>
<dbReference type="InterPro" id="IPR023208">
    <property type="entry name" value="P450R"/>
</dbReference>
<protein>
    <recommendedName>
        <fullName evidence="14">NADPH--cytochrome P450 reductase</fullName>
        <shortName evidence="14">CPR</shortName>
        <shortName evidence="14">P450R</shortName>
        <ecNumber evidence="14">1.6.2.4</ecNumber>
    </recommendedName>
</protein>
<keyword evidence="3" id="KW-0812">Transmembrane</keyword>
<comment type="similarity">
    <text evidence="14">Belongs to the NADPH--cytochrome P450 reductase family.</text>
</comment>
<evidence type="ECO:0000256" key="7">
    <source>
        <dbReference type="ARBA" id="ARBA00022955"/>
    </source>
</evidence>
<keyword evidence="1 14" id="KW-0285">Flavoprotein</keyword>
<dbReference type="PROSITE" id="PS50902">
    <property type="entry name" value="FLAVODOXIN_LIKE"/>
    <property type="match status" value="1"/>
</dbReference>
<dbReference type="Gene3D" id="1.20.990.10">
    <property type="entry name" value="NADPH-cytochrome p450 Reductase, Chain A, domain 3"/>
    <property type="match status" value="1"/>
</dbReference>
<dbReference type="InterPro" id="IPR001433">
    <property type="entry name" value="OxRdtase_FAD/NAD-bd"/>
</dbReference>
<accession>A0A2S5B2N0</accession>
<evidence type="ECO:0000256" key="11">
    <source>
        <dbReference type="ARBA" id="ARBA00023136"/>
    </source>
</evidence>
<dbReference type="Pfam" id="PF00258">
    <property type="entry name" value="Flavodoxin_1"/>
    <property type="match status" value="1"/>
</dbReference>
<dbReference type="InterPro" id="IPR029039">
    <property type="entry name" value="Flavoprotein-like_sf"/>
</dbReference>
<comment type="similarity">
    <text evidence="14">In the N-terminal section; belongs to the flavodoxin family.</text>
</comment>
<feature type="binding site" evidence="14">
    <location>
        <begin position="217"/>
        <end position="226"/>
    </location>
    <ligand>
        <name>FMN</name>
        <dbReference type="ChEBI" id="CHEBI:58210"/>
    </ligand>
</feature>
<evidence type="ECO:0000313" key="20">
    <source>
        <dbReference type="Proteomes" id="UP000237144"/>
    </source>
</evidence>
<dbReference type="PANTHER" id="PTHR19384:SF17">
    <property type="entry name" value="NADPH--CYTOCHROME P450 REDUCTASE"/>
    <property type="match status" value="1"/>
</dbReference>
<dbReference type="EC" id="1.6.2.4" evidence="14"/>
<dbReference type="STRING" id="741276.A0A2S5B2N0"/>
<evidence type="ECO:0000256" key="10">
    <source>
        <dbReference type="ARBA" id="ARBA00023011"/>
    </source>
</evidence>
<dbReference type="CDD" id="cd06204">
    <property type="entry name" value="CYPOR"/>
    <property type="match status" value="1"/>
</dbReference>
<dbReference type="GO" id="GO:0006696">
    <property type="term" value="P:ergosterol biosynthetic process"/>
    <property type="evidence" value="ECO:0007669"/>
    <property type="project" value="UniProtKB-UniRule"/>
</dbReference>
<feature type="binding site" evidence="14">
    <location>
        <begin position="126"/>
        <end position="131"/>
    </location>
    <ligand>
        <name>FMN</name>
        <dbReference type="ChEBI" id="CHEBI:58210"/>
    </ligand>
</feature>